<dbReference type="InterPro" id="IPR013693">
    <property type="entry name" value="SpoIID/LytB_N"/>
</dbReference>
<feature type="domain" description="Sporulation stage II protein D amidase enhancer LytB N-terminal" evidence="2">
    <location>
        <begin position="301"/>
        <end position="378"/>
    </location>
</feature>
<dbReference type="NCBIfam" id="TIGR02669">
    <property type="entry name" value="SpoIID_LytB"/>
    <property type="match status" value="1"/>
</dbReference>
<feature type="coiled-coil region" evidence="1">
    <location>
        <begin position="146"/>
        <end position="187"/>
    </location>
</feature>
<sequence>MKVKVFIYFILTIIFILVGQSALVGADELEDISKQIPELENAKTQSENATKPLEIEVNQIQGRLNAIQTSMNRAAENIQKLEQSIVKREKDFSYQYELLSIRAEKLYKQLRVPRGLLTFFNQESLGNIVKELGYQRAVTQEDKNVIIEISQELSGLEKDKQKVEQDKKTLESLQERLKSQLDFFQKEIEGTKKYQAALKSQIAQLSAKQQQLIAAKQSSLNLPTSLGAGPLYCTDDRNIDPGFSPAFAFFTFGIPHRVGMNQYGALGRAKANQSYQDILRAYFDNFNFEKKDNINIKVQGFGEMPLETYLLGIYEIPGDWPEAALKAQVVAARSYVLSYTNNGEKEICTTQACQVYKGGNKGGAWEQAVKNTEGEVMVSGGQVITAWYASTAGAYTFKSSDVGWNDRAWTKRLRDTNGDIGSFSDLFDKAYDKDSPCFYAAQGWRAEYGKSAWLKSSELADIVNVILLAKKDGSTQKHLSQTDKPNPDGEETWDSERVKKELQSRGEKPFNNINSVSVSADFGIGKATNVSFNGDGGSASFSADEFRNYFNLRAPANIQIVGPLFNVEKK</sequence>
<evidence type="ECO:0000313" key="4">
    <source>
        <dbReference type="Proteomes" id="UP000229459"/>
    </source>
</evidence>
<dbReference type="Proteomes" id="UP000229459">
    <property type="component" value="Unassembled WGS sequence"/>
</dbReference>
<evidence type="ECO:0000256" key="1">
    <source>
        <dbReference type="SAM" id="Coils"/>
    </source>
</evidence>
<dbReference type="EMBL" id="PCSR01000003">
    <property type="protein sequence ID" value="PIP53592.1"/>
    <property type="molecule type" value="Genomic_DNA"/>
</dbReference>
<gene>
    <name evidence="3" type="ORF">COX08_00130</name>
</gene>
<keyword evidence="1" id="KW-0175">Coiled coil</keyword>
<evidence type="ECO:0000259" key="2">
    <source>
        <dbReference type="Pfam" id="PF08486"/>
    </source>
</evidence>
<dbReference type="InterPro" id="IPR013486">
    <property type="entry name" value="SpoIID/LytB"/>
</dbReference>
<dbReference type="Pfam" id="PF08486">
    <property type="entry name" value="SpoIID"/>
    <property type="match status" value="1"/>
</dbReference>
<feature type="coiled-coil region" evidence="1">
    <location>
        <begin position="29"/>
        <end position="91"/>
    </location>
</feature>
<organism evidence="3 4">
    <name type="scientific">Candidatus Beckwithbacteria bacterium CG23_combo_of_CG06-09_8_20_14_all_34_8</name>
    <dbReference type="NCBI Taxonomy" id="1974497"/>
    <lineage>
        <taxon>Bacteria</taxon>
        <taxon>Candidatus Beckwithiibacteriota</taxon>
    </lineage>
</organism>
<reference evidence="3 4" key="1">
    <citation type="submission" date="2017-09" db="EMBL/GenBank/DDBJ databases">
        <title>Depth-based differentiation of microbial function through sediment-hosted aquifers and enrichment of novel symbionts in the deep terrestrial subsurface.</title>
        <authorList>
            <person name="Probst A.J."/>
            <person name="Ladd B."/>
            <person name="Jarett J.K."/>
            <person name="Geller-Mcgrath D.E."/>
            <person name="Sieber C.M."/>
            <person name="Emerson J.B."/>
            <person name="Anantharaman K."/>
            <person name="Thomas B.C."/>
            <person name="Malmstrom R."/>
            <person name="Stieglmeier M."/>
            <person name="Klingl A."/>
            <person name="Woyke T."/>
            <person name="Ryan C.M."/>
            <person name="Banfield J.F."/>
        </authorList>
    </citation>
    <scope>NUCLEOTIDE SEQUENCE [LARGE SCALE GENOMIC DNA]</scope>
    <source>
        <strain evidence="3">CG23_combo_of_CG06-09_8_20_14_all_34_8</strain>
    </source>
</reference>
<protein>
    <recommendedName>
        <fullName evidence="2">Sporulation stage II protein D amidase enhancer LytB N-terminal domain-containing protein</fullName>
    </recommendedName>
</protein>
<dbReference type="AlphaFoldDB" id="A0A2H0B7F2"/>
<comment type="caution">
    <text evidence="3">The sequence shown here is derived from an EMBL/GenBank/DDBJ whole genome shotgun (WGS) entry which is preliminary data.</text>
</comment>
<dbReference type="GO" id="GO:0030435">
    <property type="term" value="P:sporulation resulting in formation of a cellular spore"/>
    <property type="evidence" value="ECO:0007669"/>
    <property type="project" value="InterPro"/>
</dbReference>
<accession>A0A2H0B7F2</accession>
<evidence type="ECO:0000313" key="3">
    <source>
        <dbReference type="EMBL" id="PIP53592.1"/>
    </source>
</evidence>
<name>A0A2H0B7F2_9BACT</name>
<dbReference type="Gene3D" id="6.10.250.3150">
    <property type="match status" value="1"/>
</dbReference>
<proteinExistence type="predicted"/>